<reference evidence="2" key="1">
    <citation type="journal article" date="2023" name="G3 (Bethesda)">
        <title>Genome assembly and association tests identify interacting loci associated with vigor, precocity, and sex in interspecific pistachio rootstocks.</title>
        <authorList>
            <person name="Palmer W."/>
            <person name="Jacygrad E."/>
            <person name="Sagayaradj S."/>
            <person name="Cavanaugh K."/>
            <person name="Han R."/>
            <person name="Bertier L."/>
            <person name="Beede B."/>
            <person name="Kafkas S."/>
            <person name="Golino D."/>
            <person name="Preece J."/>
            <person name="Michelmore R."/>
        </authorList>
    </citation>
    <scope>NUCLEOTIDE SEQUENCE [LARGE SCALE GENOMIC DNA]</scope>
</reference>
<accession>A0ACC1B3R6</accession>
<protein>
    <submittedName>
        <fullName evidence="1">Uncharacterized protein</fullName>
    </submittedName>
</protein>
<dbReference type="Proteomes" id="UP001164250">
    <property type="component" value="Chromosome 7"/>
</dbReference>
<sequence>MQPQFPLQILSKKFIKPATPTPQNSKLKISSLDQYELPIYVPYLFCYPLNDKTKNSERSKQLQTSLSQILTLFYPLAGRYIEDKLLIDCNDYGVEYVEAEIASHIAPILEKFFDSKHVHHLIPHQYESPTSPLVAVQCNMFECGGIAVGLCISHRIVDGFVYSKFIDAWSTSCKLGFDKVENKPSFDLGFLLPAREAMPEIKHVFPNLPDLKIASAKFVFDNLSISNLRSMLDKGDSSSRVKLVAALIWKALIRTAETKHGKLRPSVMTLLINMRGRTTKALPISEDSCGNFTRPVMVKFKPEKKRNKVEFHDLVSLIFYAIANAVKDSAKPQNGDEIFLMVDRAWSEAAEECNREEVESYFFTSTCRMPFYPDFGWGKPVRVIRVQSFPEEIILLMDTKDGDGVEAWISLDENDMPIFQQDPDIVAFTSQVEQLDDDHSILLRSRC</sequence>
<proteinExistence type="predicted"/>
<organism evidence="1 2">
    <name type="scientific">Pistacia atlantica</name>
    <dbReference type="NCBI Taxonomy" id="434234"/>
    <lineage>
        <taxon>Eukaryota</taxon>
        <taxon>Viridiplantae</taxon>
        <taxon>Streptophyta</taxon>
        <taxon>Embryophyta</taxon>
        <taxon>Tracheophyta</taxon>
        <taxon>Spermatophyta</taxon>
        <taxon>Magnoliopsida</taxon>
        <taxon>eudicotyledons</taxon>
        <taxon>Gunneridae</taxon>
        <taxon>Pentapetalae</taxon>
        <taxon>rosids</taxon>
        <taxon>malvids</taxon>
        <taxon>Sapindales</taxon>
        <taxon>Anacardiaceae</taxon>
        <taxon>Pistacia</taxon>
    </lineage>
</organism>
<keyword evidence="2" id="KW-1185">Reference proteome</keyword>
<comment type="caution">
    <text evidence="1">The sequence shown here is derived from an EMBL/GenBank/DDBJ whole genome shotgun (WGS) entry which is preliminary data.</text>
</comment>
<evidence type="ECO:0000313" key="2">
    <source>
        <dbReference type="Proteomes" id="UP001164250"/>
    </source>
</evidence>
<dbReference type="EMBL" id="CM047903">
    <property type="protein sequence ID" value="KAJ0093572.1"/>
    <property type="molecule type" value="Genomic_DNA"/>
</dbReference>
<evidence type="ECO:0000313" key="1">
    <source>
        <dbReference type="EMBL" id="KAJ0093572.1"/>
    </source>
</evidence>
<name>A0ACC1B3R6_9ROSI</name>
<gene>
    <name evidence="1" type="ORF">Patl1_26404</name>
</gene>